<sequence length="308" mass="34288">MKLAITVLSSILAICSVTVAKPVNPSATTSVESSTSTAVPSAQTTGWIDFDQLSEEGMNLIKEYARVNKQHNEAKAMCDSTESLIFSQEKLVKQLGDELEDLMDKSHKSKQGSKYEEDVKKANSWLAEQHSVLIQLEKKCMESYWDNSGIRSQLTKIKNELVKSLFGKHISAESVEDYMQLLESDFMFMKLVKEFEALVSGQQLEPEQPKKSEQPKKLEQPEQPSTSGIQSPQHHESSLSLSSQTPTVQSTKASSGKHKAPKHPSGGQRSHKYSRVQKTHKSSHPKGSAKHREELKSLSNQSDSEDSD</sequence>
<evidence type="ECO:0008006" key="5">
    <source>
        <dbReference type="Google" id="ProtNLM"/>
    </source>
</evidence>
<protein>
    <recommendedName>
        <fullName evidence="5">Secreted protein</fullName>
    </recommendedName>
</protein>
<feature type="region of interest" description="Disordered" evidence="1">
    <location>
        <begin position="203"/>
        <end position="308"/>
    </location>
</feature>
<name>A0A177WDN2_BATDL</name>
<proteinExistence type="predicted"/>
<feature type="chain" id="PRO_5008077480" description="Secreted protein" evidence="2">
    <location>
        <begin position="21"/>
        <end position="308"/>
    </location>
</feature>
<keyword evidence="2" id="KW-0732">Signal</keyword>
<organism evidence="3 4">
    <name type="scientific">Batrachochytrium dendrobatidis (strain JEL423)</name>
    <dbReference type="NCBI Taxonomy" id="403673"/>
    <lineage>
        <taxon>Eukaryota</taxon>
        <taxon>Fungi</taxon>
        <taxon>Fungi incertae sedis</taxon>
        <taxon>Chytridiomycota</taxon>
        <taxon>Chytridiomycota incertae sedis</taxon>
        <taxon>Chytridiomycetes</taxon>
        <taxon>Rhizophydiales</taxon>
        <taxon>Rhizophydiales incertae sedis</taxon>
        <taxon>Batrachochytrium</taxon>
    </lineage>
</organism>
<reference evidence="3 4" key="1">
    <citation type="submission" date="2006-10" db="EMBL/GenBank/DDBJ databases">
        <title>The Genome Sequence of Batrachochytrium dendrobatidis JEL423.</title>
        <authorList>
            <consortium name="The Broad Institute Genome Sequencing Platform"/>
            <person name="Birren B."/>
            <person name="Lander E."/>
            <person name="Galagan J."/>
            <person name="Cuomo C."/>
            <person name="Devon K."/>
            <person name="Jaffe D."/>
            <person name="Butler J."/>
            <person name="Alvarez P."/>
            <person name="Gnerre S."/>
            <person name="Grabherr M."/>
            <person name="Kleber M."/>
            <person name="Mauceli E."/>
            <person name="Brockman W."/>
            <person name="Young S."/>
            <person name="LaButti K."/>
            <person name="Sykes S."/>
            <person name="DeCaprio D."/>
            <person name="Crawford M."/>
            <person name="Koehrsen M."/>
            <person name="Engels R."/>
            <person name="Montgomery P."/>
            <person name="Pearson M."/>
            <person name="Howarth C."/>
            <person name="Larson L."/>
            <person name="White J."/>
            <person name="O'Leary S."/>
            <person name="Kodira C."/>
            <person name="Zeng Q."/>
            <person name="Yandava C."/>
            <person name="Alvarado L."/>
            <person name="Longcore J."/>
            <person name="James T."/>
        </authorList>
    </citation>
    <scope>NUCLEOTIDE SEQUENCE [LARGE SCALE GENOMIC DNA]</scope>
    <source>
        <strain evidence="3 4">JEL423</strain>
    </source>
</reference>
<feature type="signal peptide" evidence="2">
    <location>
        <begin position="1"/>
        <end position="20"/>
    </location>
</feature>
<feature type="compositionally biased region" description="Low complexity" evidence="1">
    <location>
        <begin position="238"/>
        <end position="250"/>
    </location>
</feature>
<dbReference type="VEuPathDB" id="FungiDB:BDEG_22106"/>
<feature type="compositionally biased region" description="Basic residues" evidence="1">
    <location>
        <begin position="269"/>
        <end position="289"/>
    </location>
</feature>
<dbReference type="AlphaFoldDB" id="A0A177WDN2"/>
<gene>
    <name evidence="3" type="ORF">BDEG_22106</name>
</gene>
<evidence type="ECO:0000256" key="1">
    <source>
        <dbReference type="SAM" id="MobiDB-lite"/>
    </source>
</evidence>
<dbReference type="Proteomes" id="UP000077115">
    <property type="component" value="Unassembled WGS sequence"/>
</dbReference>
<accession>A0A177WDN2</accession>
<evidence type="ECO:0000256" key="2">
    <source>
        <dbReference type="SAM" id="SignalP"/>
    </source>
</evidence>
<evidence type="ECO:0000313" key="3">
    <source>
        <dbReference type="EMBL" id="OAJ38153.1"/>
    </source>
</evidence>
<feature type="compositionally biased region" description="Basic and acidic residues" evidence="1">
    <location>
        <begin position="207"/>
        <end position="220"/>
    </location>
</feature>
<reference evidence="3 4" key="2">
    <citation type="submission" date="2016-05" db="EMBL/GenBank/DDBJ databases">
        <title>Lineage-specific infection strategies underlie the spectrum of fungal disease in amphibians.</title>
        <authorList>
            <person name="Cuomo C.A."/>
            <person name="Farrer R.A."/>
            <person name="James T."/>
            <person name="Longcore J."/>
            <person name="Birren B."/>
        </authorList>
    </citation>
    <scope>NUCLEOTIDE SEQUENCE [LARGE SCALE GENOMIC DNA]</scope>
    <source>
        <strain evidence="3 4">JEL423</strain>
    </source>
</reference>
<evidence type="ECO:0000313" key="4">
    <source>
        <dbReference type="Proteomes" id="UP000077115"/>
    </source>
</evidence>
<dbReference type="EMBL" id="DS022301">
    <property type="protein sequence ID" value="OAJ38153.1"/>
    <property type="molecule type" value="Genomic_DNA"/>
</dbReference>